<dbReference type="OrthoDB" id="3528085at2759"/>
<evidence type="ECO:0000313" key="2">
    <source>
        <dbReference type="EMBL" id="KAG9246256.1"/>
    </source>
</evidence>
<name>A0A9P8CI95_9HELO</name>
<dbReference type="EMBL" id="MU253811">
    <property type="protein sequence ID" value="KAG9246256.1"/>
    <property type="molecule type" value="Genomic_DNA"/>
</dbReference>
<gene>
    <name evidence="2" type="ORF">BJ878DRAFT_561427</name>
</gene>
<comment type="caution">
    <text evidence="2">The sequence shown here is derived from an EMBL/GenBank/DDBJ whole genome shotgun (WGS) entry which is preliminary data.</text>
</comment>
<evidence type="ECO:0000256" key="1">
    <source>
        <dbReference type="SAM" id="MobiDB-lite"/>
    </source>
</evidence>
<dbReference type="Proteomes" id="UP000887226">
    <property type="component" value="Unassembled WGS sequence"/>
</dbReference>
<feature type="compositionally biased region" description="Polar residues" evidence="1">
    <location>
        <begin position="93"/>
        <end position="114"/>
    </location>
</feature>
<feature type="region of interest" description="Disordered" evidence="1">
    <location>
        <begin position="45"/>
        <end position="118"/>
    </location>
</feature>
<proteinExistence type="predicted"/>
<keyword evidence="3" id="KW-1185">Reference proteome</keyword>
<accession>A0A9P8CI95</accession>
<organism evidence="2 3">
    <name type="scientific">Calycina marina</name>
    <dbReference type="NCBI Taxonomy" id="1763456"/>
    <lineage>
        <taxon>Eukaryota</taxon>
        <taxon>Fungi</taxon>
        <taxon>Dikarya</taxon>
        <taxon>Ascomycota</taxon>
        <taxon>Pezizomycotina</taxon>
        <taxon>Leotiomycetes</taxon>
        <taxon>Helotiales</taxon>
        <taxon>Pezizellaceae</taxon>
        <taxon>Calycina</taxon>
    </lineage>
</organism>
<sequence>WPNDPREHALFLSDYIRKSLVCIDSTGDQPVIAAMSVLISKFQNTPKPQRRLSSHYNYSERPRNDSRGGAVHGDQSSAEYNNAAAHGYAEPGDQSSSEGSCRDTTNNHRTSVETNDIAKAINDTTKMTTDMAKVVQCAPPSKASYMSALSSNALLLADQSQRPFRHHRSFKRNLRSS</sequence>
<reference evidence="2" key="1">
    <citation type="journal article" date="2021" name="IMA Fungus">
        <title>Genomic characterization of three marine fungi, including Emericellopsis atlantica sp. nov. with signatures of a generalist lifestyle and marine biomass degradation.</title>
        <authorList>
            <person name="Hagestad O.C."/>
            <person name="Hou L."/>
            <person name="Andersen J.H."/>
            <person name="Hansen E.H."/>
            <person name="Altermark B."/>
            <person name="Li C."/>
            <person name="Kuhnert E."/>
            <person name="Cox R.J."/>
            <person name="Crous P.W."/>
            <person name="Spatafora J.W."/>
            <person name="Lail K."/>
            <person name="Amirebrahimi M."/>
            <person name="Lipzen A."/>
            <person name="Pangilinan J."/>
            <person name="Andreopoulos W."/>
            <person name="Hayes R.D."/>
            <person name="Ng V."/>
            <person name="Grigoriev I.V."/>
            <person name="Jackson S.A."/>
            <person name="Sutton T.D.S."/>
            <person name="Dobson A.D.W."/>
            <person name="Rama T."/>
        </authorList>
    </citation>
    <scope>NUCLEOTIDE SEQUENCE</scope>
    <source>
        <strain evidence="2">TRa3180A</strain>
    </source>
</reference>
<evidence type="ECO:0000313" key="3">
    <source>
        <dbReference type="Proteomes" id="UP000887226"/>
    </source>
</evidence>
<protein>
    <submittedName>
        <fullName evidence="2">Uncharacterized protein</fullName>
    </submittedName>
</protein>
<dbReference type="AlphaFoldDB" id="A0A9P8CI95"/>
<feature type="non-terminal residue" evidence="2">
    <location>
        <position position="1"/>
    </location>
</feature>